<dbReference type="Proteomes" id="UP000320766">
    <property type="component" value="Unassembled WGS sequence"/>
</dbReference>
<reference evidence="1 2" key="1">
    <citation type="journal article" date="2019" name="Nat. Microbiol.">
        <title>Wide diversity of methane and short-chain alkane metabolisms in uncultured archaea.</title>
        <authorList>
            <person name="Borrel G."/>
            <person name="Adam P.S."/>
            <person name="McKay L.J."/>
            <person name="Chen L.X."/>
            <person name="Sierra-Garcia I.N."/>
            <person name="Sieber C.M."/>
            <person name="Letourneur Q."/>
            <person name="Ghozlane A."/>
            <person name="Andersen G.L."/>
            <person name="Li W.J."/>
            <person name="Hallam S.J."/>
            <person name="Muyzer G."/>
            <person name="de Oliveira V.M."/>
            <person name="Inskeep W.P."/>
            <person name="Banfield J.F."/>
            <person name="Gribaldo S."/>
        </authorList>
    </citation>
    <scope>NUCLEOTIDE SEQUENCE [LARGE SCALE GENOMIC DNA]</scope>
    <source>
        <strain evidence="1">NM1b</strain>
    </source>
</reference>
<organism evidence="1 2">
    <name type="scientific">Candidatus Methanolliviera hydrocarbonicum</name>
    <dbReference type="NCBI Taxonomy" id="2491085"/>
    <lineage>
        <taxon>Archaea</taxon>
        <taxon>Methanobacteriati</taxon>
        <taxon>Methanobacteriota</taxon>
        <taxon>Candidatus Methanoliparia</taxon>
        <taxon>Candidatus Methanoliparales</taxon>
        <taxon>Candidatus Methanollivieraceae</taxon>
        <taxon>Candidatus Methanolliviera</taxon>
    </lineage>
</organism>
<proteinExistence type="predicted"/>
<accession>A0A520KU77</accession>
<sequence length="217" mass="22513">MNEMKGGEAEAGDILGGLLDGFTGAVDTLMGFLESLTKDIPVVGVLVTWVRPILGALVELVRPILGALVGLLGSSGGILGRATGMVGTVMGMLGTVGGTVLPAIRSVIASRDPSKIIKPLSDLVMGVLSTVSVKGVLSTLMETTMKMIGSTVPMVLGLLEYFLGVFDAEIEKLVEMLTPGMKALGPLVELSAPMTKKLTYMTTGPLGPLIEKMKLVE</sequence>
<dbReference type="AlphaFoldDB" id="A0A520KU77"/>
<comment type="caution">
    <text evidence="1">The sequence shown here is derived from an EMBL/GenBank/DDBJ whole genome shotgun (WGS) entry which is preliminary data.</text>
</comment>
<evidence type="ECO:0000313" key="1">
    <source>
        <dbReference type="EMBL" id="RZN65909.1"/>
    </source>
</evidence>
<name>A0A520KU77_9EURY</name>
<dbReference type="EMBL" id="RXIL01000178">
    <property type="protein sequence ID" value="RZN65909.1"/>
    <property type="molecule type" value="Genomic_DNA"/>
</dbReference>
<protein>
    <submittedName>
        <fullName evidence="1">Uncharacterized protein</fullName>
    </submittedName>
</protein>
<gene>
    <name evidence="1" type="ORF">EF807_08960</name>
</gene>
<evidence type="ECO:0000313" key="2">
    <source>
        <dbReference type="Proteomes" id="UP000320766"/>
    </source>
</evidence>